<evidence type="ECO:0000313" key="2">
    <source>
        <dbReference type="Proteomes" id="UP000752696"/>
    </source>
</evidence>
<evidence type="ECO:0000313" key="1">
    <source>
        <dbReference type="EMBL" id="CAD1479150.1"/>
    </source>
</evidence>
<protein>
    <submittedName>
        <fullName evidence="1">Uncharacterized protein</fullName>
    </submittedName>
</protein>
<reference evidence="1" key="1">
    <citation type="submission" date="2020-07" db="EMBL/GenBank/DDBJ databases">
        <authorList>
            <person name="Nazaruddin N."/>
        </authorList>
    </citation>
    <scope>NUCLEOTIDE SEQUENCE</scope>
</reference>
<sequence>MRFTCCAIERDCQLFFRGLADGRRRRGSFVAVNESLIVENSFDDLTIFIVICPANEQCYLHRAKNSKNRNLHSSLSENIQILHRNILFRTYNLYDTTFPYTVIFTTSTSS</sequence>
<comment type="caution">
    <text evidence="1">The sequence shown here is derived from an EMBL/GenBank/DDBJ whole genome shotgun (WGS) entry which is preliminary data.</text>
</comment>
<accession>A0A6V7HFR9</accession>
<gene>
    <name evidence="1" type="ORF">MHI_LOCUS843784</name>
</gene>
<keyword evidence="2" id="KW-1185">Reference proteome</keyword>
<proteinExistence type="predicted"/>
<organism evidence="1 2">
    <name type="scientific">Heterotrigona itama</name>
    <dbReference type="NCBI Taxonomy" id="395501"/>
    <lineage>
        <taxon>Eukaryota</taxon>
        <taxon>Metazoa</taxon>
        <taxon>Ecdysozoa</taxon>
        <taxon>Arthropoda</taxon>
        <taxon>Hexapoda</taxon>
        <taxon>Insecta</taxon>
        <taxon>Pterygota</taxon>
        <taxon>Neoptera</taxon>
        <taxon>Endopterygota</taxon>
        <taxon>Hymenoptera</taxon>
        <taxon>Apocrita</taxon>
        <taxon>Aculeata</taxon>
        <taxon>Apoidea</taxon>
        <taxon>Anthophila</taxon>
        <taxon>Apidae</taxon>
        <taxon>Heterotrigona</taxon>
    </lineage>
</organism>
<feature type="non-terminal residue" evidence="1">
    <location>
        <position position="110"/>
    </location>
</feature>
<name>A0A6V7HFR9_9HYME</name>
<dbReference type="AlphaFoldDB" id="A0A6V7HFR9"/>
<dbReference type="EMBL" id="CAJDYZ010011242">
    <property type="protein sequence ID" value="CAD1479150.1"/>
    <property type="molecule type" value="Genomic_DNA"/>
</dbReference>
<dbReference type="Proteomes" id="UP000752696">
    <property type="component" value="Unassembled WGS sequence"/>
</dbReference>